<gene>
    <name evidence="2" type="ORF">B0T46_10505</name>
</gene>
<feature type="domain" description="SnoaL-like" evidence="1">
    <location>
        <begin position="9"/>
        <end position="131"/>
    </location>
</feature>
<evidence type="ECO:0000259" key="1">
    <source>
        <dbReference type="Pfam" id="PF13577"/>
    </source>
</evidence>
<name>A0A1W0BK17_9NOCA</name>
<dbReference type="InterPro" id="IPR032710">
    <property type="entry name" value="NTF2-like_dom_sf"/>
</dbReference>
<dbReference type="Gene3D" id="3.10.450.50">
    <property type="match status" value="1"/>
</dbReference>
<sequence length="154" mass="17395">MVNKPEPQKTEIAEAVVRLFHALDDRDWDTIRTATAEHIDVDYPSKEGGPERLSAHAFVTGLREFLPGFDETHHLLGPIVVDRPSQESATARFHARVTHLVADQDAPLWTIGCHYTFGLTYMDGSWRVSSSRVRVLYDEGNRDIEQLARVRATA</sequence>
<dbReference type="InterPro" id="IPR037401">
    <property type="entry name" value="SnoaL-like"/>
</dbReference>
<dbReference type="EMBL" id="MUMY01000007">
    <property type="protein sequence ID" value="ONM48890.1"/>
    <property type="molecule type" value="Genomic_DNA"/>
</dbReference>
<evidence type="ECO:0000313" key="2">
    <source>
        <dbReference type="EMBL" id="ONM48890.1"/>
    </source>
</evidence>
<dbReference type="AlphaFoldDB" id="A0A1W0BK17"/>
<reference evidence="2 3" key="1">
    <citation type="journal article" date="2016" name="Antonie Van Leeuwenhoek">
        <title>Nocardia donostiensis sp. nov., isolated from human respiratory specimens.</title>
        <authorList>
            <person name="Ercibengoa M."/>
            <person name="Bell M."/>
            <person name="Marimon J.M."/>
            <person name="Humrighouse B."/>
            <person name="Klenk H.P."/>
            <person name="Potter G."/>
            <person name="Perez-Trallero E."/>
        </authorList>
    </citation>
    <scope>NUCLEOTIDE SEQUENCE [LARGE SCALE GENOMIC DNA]</scope>
    <source>
        <strain evidence="2 3">X1655</strain>
    </source>
</reference>
<comment type="caution">
    <text evidence="2">The sequence shown here is derived from an EMBL/GenBank/DDBJ whole genome shotgun (WGS) entry which is preliminary data.</text>
</comment>
<accession>A0A1W0BK17</accession>
<dbReference type="Pfam" id="PF13577">
    <property type="entry name" value="SnoaL_4"/>
    <property type="match status" value="1"/>
</dbReference>
<dbReference type="OrthoDB" id="981191at2"/>
<keyword evidence="3" id="KW-1185">Reference proteome</keyword>
<protein>
    <recommendedName>
        <fullName evidence="1">SnoaL-like domain-containing protein</fullName>
    </recommendedName>
</protein>
<dbReference type="Proteomes" id="UP000188836">
    <property type="component" value="Unassembled WGS sequence"/>
</dbReference>
<dbReference type="SUPFAM" id="SSF54427">
    <property type="entry name" value="NTF2-like"/>
    <property type="match status" value="1"/>
</dbReference>
<proteinExistence type="predicted"/>
<evidence type="ECO:0000313" key="3">
    <source>
        <dbReference type="Proteomes" id="UP000188836"/>
    </source>
</evidence>
<organism evidence="2 3">
    <name type="scientific">Nocardia donostiensis</name>
    <dbReference type="NCBI Taxonomy" id="1538463"/>
    <lineage>
        <taxon>Bacteria</taxon>
        <taxon>Bacillati</taxon>
        <taxon>Actinomycetota</taxon>
        <taxon>Actinomycetes</taxon>
        <taxon>Mycobacteriales</taxon>
        <taxon>Nocardiaceae</taxon>
        <taxon>Nocardia</taxon>
    </lineage>
</organism>